<sequence length="60" mass="6560">DMANPQMDFGKAAIELDLPPPPAQTEPPAFLRPREPSIAYLHHDPPHLATLPLMAQPPKA</sequence>
<evidence type="ECO:0000256" key="1">
    <source>
        <dbReference type="SAM" id="MobiDB-lite"/>
    </source>
</evidence>
<evidence type="ECO:0000313" key="2">
    <source>
        <dbReference type="EMBL" id="MCI67425.1"/>
    </source>
</evidence>
<evidence type="ECO:0000313" key="3">
    <source>
        <dbReference type="Proteomes" id="UP000265520"/>
    </source>
</evidence>
<proteinExistence type="predicted"/>
<keyword evidence="3" id="KW-1185">Reference proteome</keyword>
<feature type="non-terminal residue" evidence="2">
    <location>
        <position position="60"/>
    </location>
</feature>
<feature type="region of interest" description="Disordered" evidence="1">
    <location>
        <begin position="1"/>
        <end position="29"/>
    </location>
</feature>
<comment type="caution">
    <text evidence="2">The sequence shown here is derived from an EMBL/GenBank/DDBJ whole genome shotgun (WGS) entry which is preliminary data.</text>
</comment>
<name>A0A392U6Q0_9FABA</name>
<accession>A0A392U6Q0</accession>
<dbReference type="Proteomes" id="UP000265520">
    <property type="component" value="Unassembled WGS sequence"/>
</dbReference>
<feature type="non-terminal residue" evidence="2">
    <location>
        <position position="1"/>
    </location>
</feature>
<dbReference type="EMBL" id="LXQA010716934">
    <property type="protein sequence ID" value="MCI67425.1"/>
    <property type="molecule type" value="Genomic_DNA"/>
</dbReference>
<protein>
    <submittedName>
        <fullName evidence="2">Uncharacterized protein</fullName>
    </submittedName>
</protein>
<dbReference type="AlphaFoldDB" id="A0A392U6Q0"/>
<reference evidence="2 3" key="1">
    <citation type="journal article" date="2018" name="Front. Plant Sci.">
        <title>Red Clover (Trifolium pratense) and Zigzag Clover (T. medium) - A Picture of Genomic Similarities and Differences.</title>
        <authorList>
            <person name="Dluhosova J."/>
            <person name="Istvanek J."/>
            <person name="Nedelnik J."/>
            <person name="Repkova J."/>
        </authorList>
    </citation>
    <scope>NUCLEOTIDE SEQUENCE [LARGE SCALE GENOMIC DNA]</scope>
    <source>
        <strain evidence="3">cv. 10/8</strain>
        <tissue evidence="2">Leaf</tissue>
    </source>
</reference>
<organism evidence="2 3">
    <name type="scientific">Trifolium medium</name>
    <dbReference type="NCBI Taxonomy" id="97028"/>
    <lineage>
        <taxon>Eukaryota</taxon>
        <taxon>Viridiplantae</taxon>
        <taxon>Streptophyta</taxon>
        <taxon>Embryophyta</taxon>
        <taxon>Tracheophyta</taxon>
        <taxon>Spermatophyta</taxon>
        <taxon>Magnoliopsida</taxon>
        <taxon>eudicotyledons</taxon>
        <taxon>Gunneridae</taxon>
        <taxon>Pentapetalae</taxon>
        <taxon>rosids</taxon>
        <taxon>fabids</taxon>
        <taxon>Fabales</taxon>
        <taxon>Fabaceae</taxon>
        <taxon>Papilionoideae</taxon>
        <taxon>50 kb inversion clade</taxon>
        <taxon>NPAAA clade</taxon>
        <taxon>Hologalegina</taxon>
        <taxon>IRL clade</taxon>
        <taxon>Trifolieae</taxon>
        <taxon>Trifolium</taxon>
    </lineage>
</organism>